<keyword evidence="3" id="KW-1185">Reference proteome</keyword>
<dbReference type="EMBL" id="PVWQ01000007">
    <property type="protein sequence ID" value="RDW76850.1"/>
    <property type="molecule type" value="Genomic_DNA"/>
</dbReference>
<dbReference type="RefSeq" id="XP_026603162.1">
    <property type="nucleotide sequence ID" value="XM_026748858.1"/>
</dbReference>
<proteinExistence type="predicted"/>
<protein>
    <submittedName>
        <fullName evidence="2">Uncharacterized protein</fullName>
    </submittedName>
</protein>
<accession>A0A3D8RSA9</accession>
<comment type="caution">
    <text evidence="2">The sequence shown here is derived from an EMBL/GenBank/DDBJ whole genome shotgun (WGS) entry which is preliminary data.</text>
</comment>
<dbReference type="Proteomes" id="UP000256690">
    <property type="component" value="Unassembled WGS sequence"/>
</dbReference>
<name>A0A3D8RSA9_9EURO</name>
<sequence length="118" mass="12917">MAIVLIKSYTETEGNFFPPPGTHYENAPGAPVPDDAAPVFKALNAGFVELQDPLIAGTVVRTPGPPGAPGDYTIETVAHHPVDRQDAQFRLNDAWRNRRQPDGRRNPDAEIAVLNKEY</sequence>
<evidence type="ECO:0000313" key="2">
    <source>
        <dbReference type="EMBL" id="RDW76850.1"/>
    </source>
</evidence>
<evidence type="ECO:0000313" key="3">
    <source>
        <dbReference type="Proteomes" id="UP000256690"/>
    </source>
</evidence>
<dbReference type="GeneID" id="38117212"/>
<feature type="compositionally biased region" description="Basic and acidic residues" evidence="1">
    <location>
        <begin position="95"/>
        <end position="108"/>
    </location>
</feature>
<gene>
    <name evidence="2" type="ORF">DSM5745_06842</name>
</gene>
<dbReference type="AlphaFoldDB" id="A0A3D8RSA9"/>
<evidence type="ECO:0000256" key="1">
    <source>
        <dbReference type="SAM" id="MobiDB-lite"/>
    </source>
</evidence>
<organism evidence="2 3">
    <name type="scientific">Aspergillus mulundensis</name>
    <dbReference type="NCBI Taxonomy" id="1810919"/>
    <lineage>
        <taxon>Eukaryota</taxon>
        <taxon>Fungi</taxon>
        <taxon>Dikarya</taxon>
        <taxon>Ascomycota</taxon>
        <taxon>Pezizomycotina</taxon>
        <taxon>Eurotiomycetes</taxon>
        <taxon>Eurotiomycetidae</taxon>
        <taxon>Eurotiales</taxon>
        <taxon>Aspergillaceae</taxon>
        <taxon>Aspergillus</taxon>
        <taxon>Aspergillus subgen. Nidulantes</taxon>
    </lineage>
</organism>
<feature type="region of interest" description="Disordered" evidence="1">
    <location>
        <begin position="95"/>
        <end position="118"/>
    </location>
</feature>
<reference evidence="2 3" key="1">
    <citation type="journal article" date="2018" name="IMA Fungus">
        <title>IMA Genome-F 9: Draft genome sequence of Annulohypoxylon stygium, Aspergillus mulundensis, Berkeleyomyces basicola (syn. Thielaviopsis basicola), Ceratocystis smalleyi, two Cercospora beticola strains, Coleophoma cylindrospora, Fusarium fracticaudum, Phialophora cf. hyalina, and Morchella septimelata.</title>
        <authorList>
            <person name="Wingfield B.D."/>
            <person name="Bills G.F."/>
            <person name="Dong Y."/>
            <person name="Huang W."/>
            <person name="Nel W.J."/>
            <person name="Swalarsk-Parry B.S."/>
            <person name="Vaghefi N."/>
            <person name="Wilken P.M."/>
            <person name="An Z."/>
            <person name="de Beer Z.W."/>
            <person name="De Vos L."/>
            <person name="Chen L."/>
            <person name="Duong T.A."/>
            <person name="Gao Y."/>
            <person name="Hammerbacher A."/>
            <person name="Kikkert J.R."/>
            <person name="Li Y."/>
            <person name="Li H."/>
            <person name="Li K."/>
            <person name="Li Q."/>
            <person name="Liu X."/>
            <person name="Ma X."/>
            <person name="Naidoo K."/>
            <person name="Pethybridge S.J."/>
            <person name="Sun J."/>
            <person name="Steenkamp E.T."/>
            <person name="van der Nest M.A."/>
            <person name="van Wyk S."/>
            <person name="Wingfield M.J."/>
            <person name="Xiong C."/>
            <person name="Yue Q."/>
            <person name="Zhang X."/>
        </authorList>
    </citation>
    <scope>NUCLEOTIDE SEQUENCE [LARGE SCALE GENOMIC DNA]</scope>
    <source>
        <strain evidence="2 3">DSM 5745</strain>
    </source>
</reference>